<evidence type="ECO:0000313" key="2">
    <source>
        <dbReference type="EMBL" id="KAF2533527.1"/>
    </source>
</evidence>
<dbReference type="AlphaFoldDB" id="A0A8S9FMB7"/>
<feature type="compositionally biased region" description="Basic and acidic residues" evidence="1">
    <location>
        <begin position="59"/>
        <end position="74"/>
    </location>
</feature>
<feature type="compositionally biased region" description="Basic and acidic residues" evidence="1">
    <location>
        <begin position="225"/>
        <end position="236"/>
    </location>
</feature>
<feature type="compositionally biased region" description="Basic residues" evidence="1">
    <location>
        <begin position="153"/>
        <end position="165"/>
    </location>
</feature>
<organism evidence="2">
    <name type="scientific">Brassica cretica</name>
    <name type="common">Mustard</name>
    <dbReference type="NCBI Taxonomy" id="69181"/>
    <lineage>
        <taxon>Eukaryota</taxon>
        <taxon>Viridiplantae</taxon>
        <taxon>Streptophyta</taxon>
        <taxon>Embryophyta</taxon>
        <taxon>Tracheophyta</taxon>
        <taxon>Spermatophyta</taxon>
        <taxon>Magnoliopsida</taxon>
        <taxon>eudicotyledons</taxon>
        <taxon>Gunneridae</taxon>
        <taxon>Pentapetalae</taxon>
        <taxon>rosids</taxon>
        <taxon>malvids</taxon>
        <taxon>Brassicales</taxon>
        <taxon>Brassicaceae</taxon>
        <taxon>Brassiceae</taxon>
        <taxon>Brassica</taxon>
    </lineage>
</organism>
<evidence type="ECO:0000256" key="1">
    <source>
        <dbReference type="SAM" id="MobiDB-lite"/>
    </source>
</evidence>
<name>A0A8S9FMB7_BRACR</name>
<comment type="caution">
    <text evidence="2">The sequence shown here is derived from an EMBL/GenBank/DDBJ whole genome shotgun (WGS) entry which is preliminary data.</text>
</comment>
<proteinExistence type="predicted"/>
<feature type="compositionally biased region" description="Basic and acidic residues" evidence="1">
    <location>
        <begin position="256"/>
        <end position="271"/>
    </location>
</feature>
<gene>
    <name evidence="2" type="ORF">F2Q70_00032037</name>
</gene>
<feature type="compositionally biased region" description="Polar residues" evidence="1">
    <location>
        <begin position="140"/>
        <end position="151"/>
    </location>
</feature>
<reference evidence="2" key="1">
    <citation type="submission" date="2019-12" db="EMBL/GenBank/DDBJ databases">
        <title>Genome sequencing and annotation of Brassica cretica.</title>
        <authorList>
            <person name="Studholme D.J."/>
            <person name="Sarris P.F."/>
        </authorList>
    </citation>
    <scope>NUCLEOTIDE SEQUENCE</scope>
    <source>
        <strain evidence="2">PFS-102/07</strain>
        <tissue evidence="2">Leaf</tissue>
    </source>
</reference>
<accession>A0A8S9FMB7</accession>
<feature type="compositionally biased region" description="Basic and acidic residues" evidence="1">
    <location>
        <begin position="1"/>
        <end position="21"/>
    </location>
</feature>
<feature type="region of interest" description="Disordered" evidence="1">
    <location>
        <begin position="1"/>
        <end position="271"/>
    </location>
</feature>
<protein>
    <submittedName>
        <fullName evidence="2">Uncharacterized protein</fullName>
    </submittedName>
</protein>
<feature type="compositionally biased region" description="Basic and acidic residues" evidence="1">
    <location>
        <begin position="82"/>
        <end position="91"/>
    </location>
</feature>
<sequence>MEHDAEAKAKQPRQRDREPPESKAGYTRRVDHSIPEAKVTKRNRRQEQASSHHLLRGRFLRENEEEKEKLDKTKNNFGQSAQKEKPVEEVSRLYPPRGQLPCNLSPRVKTGDGFLPPVPNWRCDGTPPSAEANRRRNPVKPSNLQIKQMRNSPKMKKPLRERRKKASEVRKERGLSGGTAGSVDRQTEKDSVKATVAMEHDAEAKARQPRQGDREPPESKAGYTRRVDHSIPEAKVTKRNRRQEQASSHHLLRGRFLRENEEEREKLDKTK</sequence>
<feature type="compositionally biased region" description="Basic and acidic residues" evidence="1">
    <location>
        <begin position="185"/>
        <end position="218"/>
    </location>
</feature>
<feature type="compositionally biased region" description="Basic and acidic residues" evidence="1">
    <location>
        <begin position="28"/>
        <end position="39"/>
    </location>
</feature>
<dbReference type="EMBL" id="QGKY02002305">
    <property type="protein sequence ID" value="KAF2533527.1"/>
    <property type="molecule type" value="Genomic_DNA"/>
</dbReference>